<feature type="coiled-coil region" evidence="6">
    <location>
        <begin position="288"/>
        <end position="360"/>
    </location>
</feature>
<evidence type="ECO:0000256" key="3">
    <source>
        <dbReference type="ARBA" id="ARBA00023125"/>
    </source>
</evidence>
<feature type="domain" description="BZIP" evidence="8">
    <location>
        <begin position="294"/>
        <end position="357"/>
    </location>
</feature>
<evidence type="ECO:0000256" key="4">
    <source>
        <dbReference type="ARBA" id="ARBA00023163"/>
    </source>
</evidence>
<evidence type="ECO:0000256" key="1">
    <source>
        <dbReference type="ARBA" id="ARBA00004648"/>
    </source>
</evidence>
<feature type="compositionally biased region" description="Low complexity" evidence="7">
    <location>
        <begin position="88"/>
        <end position="108"/>
    </location>
</feature>
<keyword evidence="4" id="KW-0804">Transcription</keyword>
<dbReference type="PROSITE" id="PS50217">
    <property type="entry name" value="BZIP"/>
    <property type="match status" value="1"/>
</dbReference>
<dbReference type="CDD" id="cd14689">
    <property type="entry name" value="bZIP_CREB3"/>
    <property type="match status" value="1"/>
</dbReference>
<keyword evidence="3" id="KW-0238">DNA-binding</keyword>
<dbReference type="Pfam" id="PF00170">
    <property type="entry name" value="bZIP_1"/>
    <property type="match status" value="1"/>
</dbReference>
<dbReference type="GO" id="GO:0000978">
    <property type="term" value="F:RNA polymerase II cis-regulatory region sequence-specific DNA binding"/>
    <property type="evidence" value="ECO:0007669"/>
    <property type="project" value="TreeGrafter"/>
</dbReference>
<evidence type="ECO:0000256" key="6">
    <source>
        <dbReference type="SAM" id="Coils"/>
    </source>
</evidence>
<dbReference type="InterPro" id="IPR051381">
    <property type="entry name" value="CREB_ATF_subfamily"/>
</dbReference>
<keyword evidence="2" id="KW-0805">Transcription regulation</keyword>
<accession>A0A915DAM2</accession>
<feature type="region of interest" description="Disordered" evidence="7">
    <location>
        <begin position="72"/>
        <end position="114"/>
    </location>
</feature>
<name>A0A915DAM2_9BILA</name>
<dbReference type="SMART" id="SM00338">
    <property type="entry name" value="BRLZ"/>
    <property type="match status" value="1"/>
</dbReference>
<dbReference type="SUPFAM" id="SSF57959">
    <property type="entry name" value="Leucine zipper domain"/>
    <property type="match status" value="1"/>
</dbReference>
<evidence type="ECO:0000256" key="5">
    <source>
        <dbReference type="ARBA" id="ARBA00023242"/>
    </source>
</evidence>
<evidence type="ECO:0000313" key="9">
    <source>
        <dbReference type="Proteomes" id="UP000887574"/>
    </source>
</evidence>
<organism evidence="9 10">
    <name type="scientific">Ditylenchus dipsaci</name>
    <dbReference type="NCBI Taxonomy" id="166011"/>
    <lineage>
        <taxon>Eukaryota</taxon>
        <taxon>Metazoa</taxon>
        <taxon>Ecdysozoa</taxon>
        <taxon>Nematoda</taxon>
        <taxon>Chromadorea</taxon>
        <taxon>Rhabditida</taxon>
        <taxon>Tylenchina</taxon>
        <taxon>Tylenchomorpha</taxon>
        <taxon>Sphaerularioidea</taxon>
        <taxon>Anguinidae</taxon>
        <taxon>Anguininae</taxon>
        <taxon>Ditylenchus</taxon>
    </lineage>
</organism>
<dbReference type="InterPro" id="IPR046347">
    <property type="entry name" value="bZIP_sf"/>
</dbReference>
<dbReference type="Gene3D" id="1.20.5.170">
    <property type="match status" value="1"/>
</dbReference>
<dbReference type="PANTHER" id="PTHR45996">
    <property type="entry name" value="AGAP001464-PB"/>
    <property type="match status" value="1"/>
</dbReference>
<evidence type="ECO:0000256" key="7">
    <source>
        <dbReference type="SAM" id="MobiDB-lite"/>
    </source>
</evidence>
<dbReference type="AlphaFoldDB" id="A0A915DAM2"/>
<dbReference type="WBParaSite" id="jg17245">
    <property type="protein sequence ID" value="jg17245"/>
    <property type="gene ID" value="jg17245"/>
</dbReference>
<dbReference type="GO" id="GO:0005634">
    <property type="term" value="C:nucleus"/>
    <property type="evidence" value="ECO:0007669"/>
    <property type="project" value="TreeGrafter"/>
</dbReference>
<proteinExistence type="predicted"/>
<dbReference type="Proteomes" id="UP000887574">
    <property type="component" value="Unplaced"/>
</dbReference>
<reference evidence="10" key="1">
    <citation type="submission" date="2022-11" db="UniProtKB">
        <authorList>
            <consortium name="WormBaseParasite"/>
        </authorList>
    </citation>
    <scope>IDENTIFICATION</scope>
</reference>
<dbReference type="PANTHER" id="PTHR45996:SF3">
    <property type="entry name" value="CREB-H TRANSCRIPTION FACTOR HOMOLOG LET-607"/>
    <property type="match status" value="1"/>
</dbReference>
<protein>
    <submittedName>
        <fullName evidence="10">BZIP domain-containing protein</fullName>
    </submittedName>
</protein>
<dbReference type="GO" id="GO:0000981">
    <property type="term" value="F:DNA-binding transcription factor activity, RNA polymerase II-specific"/>
    <property type="evidence" value="ECO:0007669"/>
    <property type="project" value="TreeGrafter"/>
</dbReference>
<evidence type="ECO:0000259" key="8">
    <source>
        <dbReference type="PROSITE" id="PS50217"/>
    </source>
</evidence>
<comment type="subcellular location">
    <subcellularLocation>
        <location evidence="1">Endoplasmic reticulum membrane</location>
        <topology evidence="1">Single-pass type II membrane protein</topology>
    </subcellularLocation>
</comment>
<dbReference type="GO" id="GO:0005789">
    <property type="term" value="C:endoplasmic reticulum membrane"/>
    <property type="evidence" value="ECO:0007669"/>
    <property type="project" value="UniProtKB-SubCell"/>
</dbReference>
<sequence length="592" mass="66319">MDHLDDFHTFARSDPLLNEDPNLAIADNDLDQFLANCSDGSPLQFDLDELYGRAVQQEEEEEVPLEGDHCYYTEISHGSPADSERSDPSITSSTESSHQSDSTSSYHSGNTLDSGYTSTNARDYFASHAYGQSVEGDDEDGQLEFLDDVKPSKDMLSHFLQPVHKVNQRTTTSNYSTSFAPANRLVNPRNTTTRQQPAAANLSNNRRIQSQNVRPMLSDPSFEDFPGFPDQPLTKRLKIAGQPSSTTNLQAPQPVNAHRKYPALILSDEERRLCKKEGISLPDHYPLTKTEERELKRIRRKIRNKKSAQTSRKRKQDYIEALEDRVENCSQENGELKRQIELLSKENEMISAQLKKLQASFGNSSKRTAQAGTCLAVVLLSVCLLVAPNLTPGFNAQRQASLQQAIAAAAANNALPQEGGQLSQESTWGQEKRQKLIYRNSRTLMDFVYPSSNDNICSEGNAFEEHQQHLGFTPADSAASFFAANSLQQQQQQGDYYEQQETTNLDDDQFFPDDMFEVLSETPDYFSSIHMAMDTFSDKEEHTLSPPMLSPPSLVEEAKRSVAVVLARQESSEALTTANFTLTSSEDNQKWI</sequence>
<evidence type="ECO:0000313" key="10">
    <source>
        <dbReference type="WBParaSite" id="jg17245"/>
    </source>
</evidence>
<keyword evidence="6" id="KW-0175">Coiled coil</keyword>
<keyword evidence="5" id="KW-0539">Nucleus</keyword>
<dbReference type="PROSITE" id="PS00036">
    <property type="entry name" value="BZIP_BASIC"/>
    <property type="match status" value="1"/>
</dbReference>
<dbReference type="InterPro" id="IPR004827">
    <property type="entry name" value="bZIP"/>
</dbReference>
<evidence type="ECO:0000256" key="2">
    <source>
        <dbReference type="ARBA" id="ARBA00023015"/>
    </source>
</evidence>
<keyword evidence="9" id="KW-1185">Reference proteome</keyword>